<name>A0A1J5RII2_9ZZZZ</name>
<dbReference type="Pfam" id="PF13469">
    <property type="entry name" value="Sulfotransfer_3"/>
    <property type="match status" value="1"/>
</dbReference>
<evidence type="ECO:0000256" key="1">
    <source>
        <dbReference type="ARBA" id="ARBA00022679"/>
    </source>
</evidence>
<dbReference type="InterPro" id="IPR011990">
    <property type="entry name" value="TPR-like_helical_dom_sf"/>
</dbReference>
<dbReference type="PANTHER" id="PTHR12788:SF10">
    <property type="entry name" value="PROTEIN-TYROSINE SULFOTRANSFERASE"/>
    <property type="match status" value="1"/>
</dbReference>
<reference evidence="2" key="1">
    <citation type="submission" date="2016-10" db="EMBL/GenBank/DDBJ databases">
        <title>Sequence of Gallionella enrichment culture.</title>
        <authorList>
            <person name="Poehlein A."/>
            <person name="Muehling M."/>
            <person name="Daniel R."/>
        </authorList>
    </citation>
    <scope>NUCLEOTIDE SEQUENCE</scope>
</reference>
<dbReference type="GO" id="GO:0005794">
    <property type="term" value="C:Golgi apparatus"/>
    <property type="evidence" value="ECO:0007669"/>
    <property type="project" value="TreeGrafter"/>
</dbReference>
<evidence type="ECO:0000313" key="2">
    <source>
        <dbReference type="EMBL" id="OIQ95894.1"/>
    </source>
</evidence>
<dbReference type="GO" id="GO:0008476">
    <property type="term" value="F:protein-tyrosine sulfotransferase activity"/>
    <property type="evidence" value="ECO:0007669"/>
    <property type="project" value="InterPro"/>
</dbReference>
<sequence>MTAEQTAAQEHNRRAIALCAAGEWGQALTALHAALTLDPGNALYYHNLGIALRKLGHGEDAEQLFAVAVQLAPAYAEAWGQLARARMELGRLAEAAEAALRAVDLEPGRPFHYRTLAGVHAFTAGDPYFRAMRDLAAREDGLPPQERLELHFALAKAWEDAGDPRAAFDHLLRGNRLKRQSVAYDEAAEMERFARIERTFTPDLFRRLAGRGDERAAPIFILGMPRSGSTLVEQILGAHPQVAAAGELDSFAHATRTALEGGYPEAVANLGAEGLGAVGEAYLTRAPSESRLGERFFTSRPTDKMPNNFLYAGLIALALPRARIVHTRRDPLDTCLSCFSKLFTEGNEFSWDLGELGRYYQAYARLMEHWRRVLPEGLLLDVTYRDVVDDLEGQARRLLDHCGLDWTPACLEFHRATNPVRTASWGQVRQPITRSRLDRWQAYGDRLDPLRAALGQDSRAV</sequence>
<gene>
    <name evidence="2" type="ORF">GALL_221400</name>
</gene>
<keyword evidence="1" id="KW-0808">Transferase</keyword>
<dbReference type="InterPro" id="IPR019734">
    <property type="entry name" value="TPR_rpt"/>
</dbReference>
<accession>A0A1J5RII2</accession>
<organism evidence="2">
    <name type="scientific">mine drainage metagenome</name>
    <dbReference type="NCBI Taxonomy" id="410659"/>
    <lineage>
        <taxon>unclassified sequences</taxon>
        <taxon>metagenomes</taxon>
        <taxon>ecological metagenomes</taxon>
    </lineage>
</organism>
<dbReference type="SMART" id="SM00028">
    <property type="entry name" value="TPR"/>
    <property type="match status" value="4"/>
</dbReference>
<dbReference type="PANTHER" id="PTHR12788">
    <property type="entry name" value="PROTEIN-TYROSINE SULFOTRANSFERASE 2"/>
    <property type="match status" value="1"/>
</dbReference>
<dbReference type="EMBL" id="MLJW01000158">
    <property type="protein sequence ID" value="OIQ95894.1"/>
    <property type="molecule type" value="Genomic_DNA"/>
</dbReference>
<dbReference type="PROSITE" id="PS50005">
    <property type="entry name" value="TPR"/>
    <property type="match status" value="2"/>
</dbReference>
<comment type="caution">
    <text evidence="2">The sequence shown here is derived from an EMBL/GenBank/DDBJ whole genome shotgun (WGS) entry which is preliminary data.</text>
</comment>
<proteinExistence type="predicted"/>
<dbReference type="InterPro" id="IPR027417">
    <property type="entry name" value="P-loop_NTPase"/>
</dbReference>
<dbReference type="SUPFAM" id="SSF52540">
    <property type="entry name" value="P-loop containing nucleoside triphosphate hydrolases"/>
    <property type="match status" value="1"/>
</dbReference>
<dbReference type="Pfam" id="PF13414">
    <property type="entry name" value="TPR_11"/>
    <property type="match status" value="1"/>
</dbReference>
<dbReference type="Gene3D" id="1.25.40.10">
    <property type="entry name" value="Tetratricopeptide repeat domain"/>
    <property type="match status" value="1"/>
</dbReference>
<dbReference type="Pfam" id="PF13181">
    <property type="entry name" value="TPR_8"/>
    <property type="match status" value="1"/>
</dbReference>
<dbReference type="AlphaFoldDB" id="A0A1J5RII2"/>
<protein>
    <submittedName>
        <fullName evidence="2">Tetratricopeptide repeat protein</fullName>
    </submittedName>
</protein>
<dbReference type="InterPro" id="IPR026634">
    <property type="entry name" value="TPST-like"/>
</dbReference>
<dbReference type="Gene3D" id="3.40.50.300">
    <property type="entry name" value="P-loop containing nucleotide triphosphate hydrolases"/>
    <property type="match status" value="1"/>
</dbReference>
<dbReference type="SUPFAM" id="SSF48452">
    <property type="entry name" value="TPR-like"/>
    <property type="match status" value="1"/>
</dbReference>